<dbReference type="EMBL" id="FO203512">
    <property type="protein sequence ID" value="CCK77291.1"/>
    <property type="molecule type" value="Genomic_DNA"/>
</dbReference>
<dbReference type="KEGG" id="oai:OLEAN_C31150"/>
<reference evidence="3 4" key="1">
    <citation type="journal article" date="2013" name="Nat. Commun.">
        <title>Genome sequence and functional genomic analysis of the oil-degrading bacterium Oleispira antarctica.</title>
        <authorList>
            <person name="Kube M."/>
            <person name="Chernikova T.N."/>
            <person name="Al-Ramahi Y."/>
            <person name="Beloqui A."/>
            <person name="Lopez-Cortez N."/>
            <person name="Guazzaroni M.E."/>
            <person name="Heipieper H.J."/>
            <person name="Klages S."/>
            <person name="Kotsyurbenko O.R."/>
            <person name="Langer I."/>
            <person name="Nechitaylo T.Y."/>
            <person name="Lunsdorf H."/>
            <person name="Fernandez M."/>
            <person name="Juarez S."/>
            <person name="Ciordia S."/>
            <person name="Singer A."/>
            <person name="Kagan O."/>
            <person name="Egorova O."/>
            <person name="Petit P.A."/>
            <person name="Stogios P."/>
            <person name="Kim Y."/>
            <person name="Tchigvintsev A."/>
            <person name="Flick R."/>
            <person name="Denaro R."/>
            <person name="Genovese M."/>
            <person name="Albar J.P."/>
            <person name="Reva O.N."/>
            <person name="Martinez-Gomariz M."/>
            <person name="Tran H."/>
            <person name="Ferrer M."/>
            <person name="Savchenko A."/>
            <person name="Yakunin A.F."/>
            <person name="Yakimov M.M."/>
            <person name="Golyshina O.V."/>
            <person name="Reinhardt R."/>
            <person name="Golyshin P.N."/>
        </authorList>
    </citation>
    <scope>NUCLEOTIDE SEQUENCE [LARGE SCALE GENOMIC DNA]</scope>
</reference>
<dbReference type="InterPro" id="IPR007065">
    <property type="entry name" value="HPP"/>
</dbReference>
<gene>
    <name evidence="3" type="ORF">OLEAN_C31150</name>
</gene>
<dbReference type="OrthoDB" id="9811720at2"/>
<evidence type="ECO:0000313" key="3">
    <source>
        <dbReference type="EMBL" id="CCK77291.1"/>
    </source>
</evidence>
<sequence>MKQTLAGIHRFIKECMKTLGVENNTTLHSEKYISAIGVFISMAGCYQITQYSLSDESTHLFVASMAASAVLLFAVPHGALSQPWPLIMGNILSAVIGVACYKFLGNTLISACVAVSVSVLVMYYLGCLHPPGGATAFFAVTSGADVHTLGFDFVWLVIAANIACLLVVAIVYNGFFHWRRYPAHLFQATDAKKDNASIASVGLASAGISEKDITVALQQTNSFIDVTPDDLMAIFESASLQAKSRQAVQAALNNKKPAKKIAFRRMYSRAG</sequence>
<protein>
    <submittedName>
        <fullName evidence="3">HPP domain protein</fullName>
    </submittedName>
</protein>
<evidence type="ECO:0000256" key="1">
    <source>
        <dbReference type="SAM" id="Phobius"/>
    </source>
</evidence>
<feature type="transmembrane region" description="Helical" evidence="1">
    <location>
        <begin position="84"/>
        <end position="101"/>
    </location>
</feature>
<keyword evidence="1" id="KW-0472">Membrane</keyword>
<feature type="transmembrane region" description="Helical" evidence="1">
    <location>
        <begin position="153"/>
        <end position="175"/>
    </location>
</feature>
<dbReference type="Proteomes" id="UP000032749">
    <property type="component" value="Chromosome"/>
</dbReference>
<feature type="domain" description="HPP transmembrane region" evidence="2">
    <location>
        <begin position="28"/>
        <end position="182"/>
    </location>
</feature>
<name>R4YQ32_OLEAN</name>
<organism evidence="3 4">
    <name type="scientific">Oleispira antarctica RB-8</name>
    <dbReference type="NCBI Taxonomy" id="698738"/>
    <lineage>
        <taxon>Bacteria</taxon>
        <taxon>Pseudomonadati</taxon>
        <taxon>Pseudomonadota</taxon>
        <taxon>Gammaproteobacteria</taxon>
        <taxon>Oceanospirillales</taxon>
        <taxon>Oceanospirillaceae</taxon>
        <taxon>Oleispira</taxon>
    </lineage>
</organism>
<dbReference type="InterPro" id="IPR058581">
    <property type="entry name" value="TM_HPP"/>
</dbReference>
<dbReference type="PANTHER" id="PTHR33741:SF5">
    <property type="entry name" value="TRANSMEMBRANE PROTEIN DDB_G0269096-RELATED"/>
    <property type="match status" value="1"/>
</dbReference>
<dbReference type="STRING" id="698738.OLEAN_C31150"/>
<evidence type="ECO:0000313" key="4">
    <source>
        <dbReference type="Proteomes" id="UP000032749"/>
    </source>
</evidence>
<keyword evidence="1" id="KW-0812">Transmembrane</keyword>
<proteinExistence type="predicted"/>
<dbReference type="Pfam" id="PF04982">
    <property type="entry name" value="TM_HPP"/>
    <property type="match status" value="1"/>
</dbReference>
<accession>R4YQ32</accession>
<keyword evidence="4" id="KW-1185">Reference proteome</keyword>
<dbReference type="HOGENOM" id="CLU_040397_1_0_6"/>
<dbReference type="AlphaFoldDB" id="R4YQ32"/>
<evidence type="ECO:0000259" key="2">
    <source>
        <dbReference type="Pfam" id="PF04982"/>
    </source>
</evidence>
<dbReference type="PANTHER" id="PTHR33741">
    <property type="entry name" value="TRANSMEMBRANE PROTEIN DDB_G0269096-RELATED"/>
    <property type="match status" value="1"/>
</dbReference>
<keyword evidence="1" id="KW-1133">Transmembrane helix</keyword>
<feature type="transmembrane region" description="Helical" evidence="1">
    <location>
        <begin position="60"/>
        <end position="78"/>
    </location>
</feature>